<evidence type="ECO:0000256" key="1">
    <source>
        <dbReference type="ARBA" id="ARBA00004571"/>
    </source>
</evidence>
<organism evidence="16 17">
    <name type="scientific">Acidovorax facilis</name>
    <dbReference type="NCBI Taxonomy" id="12917"/>
    <lineage>
        <taxon>Bacteria</taxon>
        <taxon>Pseudomonadati</taxon>
        <taxon>Pseudomonadota</taxon>
        <taxon>Betaproteobacteria</taxon>
        <taxon>Burkholderiales</taxon>
        <taxon>Comamonadaceae</taxon>
        <taxon>Acidovorax</taxon>
    </lineage>
</organism>
<comment type="caution">
    <text evidence="16">The sequence shown here is derived from an EMBL/GenBank/DDBJ whole genome shotgun (WGS) entry which is preliminary data.</text>
</comment>
<evidence type="ECO:0000256" key="13">
    <source>
        <dbReference type="SAM" id="SignalP"/>
    </source>
</evidence>
<dbReference type="Gene3D" id="2.40.170.20">
    <property type="entry name" value="TonB-dependent receptor, beta-barrel domain"/>
    <property type="match status" value="1"/>
</dbReference>
<keyword evidence="10 11" id="KW-0998">Cell outer membrane</keyword>
<dbReference type="Proteomes" id="UP001595693">
    <property type="component" value="Unassembled WGS sequence"/>
</dbReference>
<dbReference type="InterPro" id="IPR039426">
    <property type="entry name" value="TonB-dep_rcpt-like"/>
</dbReference>
<evidence type="ECO:0000256" key="8">
    <source>
        <dbReference type="ARBA" id="ARBA00023136"/>
    </source>
</evidence>
<keyword evidence="3 11" id="KW-0813">Transport</keyword>
<proteinExistence type="inferred from homology"/>
<evidence type="ECO:0000313" key="17">
    <source>
        <dbReference type="Proteomes" id="UP001595693"/>
    </source>
</evidence>
<name>A0ABV8D883_9BURK</name>
<accession>A0ABV8D883</accession>
<sequence>MQRGSEPNTNQRTQQLVLALLCGFASHAAAQADIAQLPLEQLMQMEVRTASRYAQTALEAPAVVSVVTADDIRLFGYRTLAEVLGSMRGLYVSYDRSYHYLGTRGFATPGDYNTRVLLLVNGVRFNDNLYDQATIGTDFPLDLDLVDRVEFVPGPGSAVYGANAFFGVVNVITRNGRQLAGPQISVEAGSQGSAKARFSLGTVDAQGSDWLIAVTRSSSRGADQYFSAFDAPETHHGVAHRLDFDRSTQLFARMQREGLTLTLAHGERTKGTPTASFSQAFNDPRSRYIDTTTRLAAETTHQISPSLALTGRVHAGRYRFVGDYVYDYPPLTVNRDVGTGQWWGTDWQWVSTAFARHKLAWGIDYRRDTRIQQLNVDLDPPAQYLDTRRSGDALGIYMQDEFALAPTLTLHTGLRWGKQSGSAGSLHPRLGLVYWWNPSTALKLLHGTAYRPPNAYERDYRVDLPGGIVSSEGLRSEKVRTTELALEHAPTGATRMLLTAFRSQVTDLIALGDANAAERLNFGNTGSVRVHGLEAEVEQRWQGGSRLRVAYGWQKARNTSTPQPLTNSPRHLLKVQWSDTLALGAWGTQGAGRPGQYAVEAIGVGARATRSGARLPGTIVTTLVYTQRFADVDVSMGVYNLFNHRHADPASYEIREESIRQDGRTYRLKLTYAF</sequence>
<dbReference type="InterPro" id="IPR036942">
    <property type="entry name" value="Beta-barrel_TonB_sf"/>
</dbReference>
<dbReference type="SUPFAM" id="SSF56935">
    <property type="entry name" value="Porins"/>
    <property type="match status" value="1"/>
</dbReference>
<evidence type="ECO:0000256" key="9">
    <source>
        <dbReference type="ARBA" id="ARBA00023170"/>
    </source>
</evidence>
<evidence type="ECO:0000256" key="2">
    <source>
        <dbReference type="ARBA" id="ARBA00009810"/>
    </source>
</evidence>
<evidence type="ECO:0000256" key="5">
    <source>
        <dbReference type="ARBA" id="ARBA00022692"/>
    </source>
</evidence>
<evidence type="ECO:0000256" key="7">
    <source>
        <dbReference type="ARBA" id="ARBA00023077"/>
    </source>
</evidence>
<dbReference type="PANTHER" id="PTHR30069">
    <property type="entry name" value="TONB-DEPENDENT OUTER MEMBRANE RECEPTOR"/>
    <property type="match status" value="1"/>
</dbReference>
<comment type="similarity">
    <text evidence="2 11 12">Belongs to the TonB-dependent receptor family.</text>
</comment>
<feature type="chain" id="PRO_5047342233" evidence="13">
    <location>
        <begin position="31"/>
        <end position="674"/>
    </location>
</feature>
<keyword evidence="8 11" id="KW-0472">Membrane</keyword>
<reference evidence="17" key="1">
    <citation type="journal article" date="2019" name="Int. J. Syst. Evol. Microbiol.">
        <title>The Global Catalogue of Microorganisms (GCM) 10K type strain sequencing project: providing services to taxonomists for standard genome sequencing and annotation.</title>
        <authorList>
            <consortium name="The Broad Institute Genomics Platform"/>
            <consortium name="The Broad Institute Genome Sequencing Center for Infectious Disease"/>
            <person name="Wu L."/>
            <person name="Ma J."/>
        </authorList>
    </citation>
    <scope>NUCLEOTIDE SEQUENCE [LARGE SCALE GENOMIC DNA]</scope>
    <source>
        <strain evidence="17">CCUG 2113</strain>
    </source>
</reference>
<feature type="signal peptide" evidence="13">
    <location>
        <begin position="1"/>
        <end position="30"/>
    </location>
</feature>
<keyword evidence="17" id="KW-1185">Reference proteome</keyword>
<protein>
    <submittedName>
        <fullName evidence="16">TonB-dependent receptor plug domain-containing protein</fullName>
    </submittedName>
</protein>
<comment type="subcellular location">
    <subcellularLocation>
        <location evidence="1 11">Cell outer membrane</location>
        <topology evidence="1 11">Multi-pass membrane protein</topology>
    </subcellularLocation>
</comment>
<keyword evidence="9 16" id="KW-0675">Receptor</keyword>
<evidence type="ECO:0000313" key="16">
    <source>
        <dbReference type="EMBL" id="MFC3934433.1"/>
    </source>
</evidence>
<keyword evidence="4 11" id="KW-1134">Transmembrane beta strand</keyword>
<gene>
    <name evidence="16" type="ORF">ACFOW3_07335</name>
</gene>
<dbReference type="PANTHER" id="PTHR30069:SF29">
    <property type="entry name" value="HEMOGLOBIN AND HEMOGLOBIN-HAPTOGLOBIN-BINDING PROTEIN 1-RELATED"/>
    <property type="match status" value="1"/>
</dbReference>
<feature type="domain" description="TonB-dependent receptor plug" evidence="15">
    <location>
        <begin position="58"/>
        <end position="168"/>
    </location>
</feature>
<dbReference type="Pfam" id="PF07715">
    <property type="entry name" value="Plug"/>
    <property type="match status" value="1"/>
</dbReference>
<keyword evidence="6 13" id="KW-0732">Signal</keyword>
<evidence type="ECO:0000256" key="3">
    <source>
        <dbReference type="ARBA" id="ARBA00022448"/>
    </source>
</evidence>
<dbReference type="RefSeq" id="WP_242701237.1">
    <property type="nucleotide sequence ID" value="NZ_JAMXAX010000028.1"/>
</dbReference>
<dbReference type="InterPro" id="IPR037066">
    <property type="entry name" value="Plug_dom_sf"/>
</dbReference>
<dbReference type="InterPro" id="IPR012910">
    <property type="entry name" value="Plug_dom"/>
</dbReference>
<evidence type="ECO:0000256" key="11">
    <source>
        <dbReference type="PROSITE-ProRule" id="PRU01360"/>
    </source>
</evidence>
<dbReference type="Pfam" id="PF00593">
    <property type="entry name" value="TonB_dep_Rec_b-barrel"/>
    <property type="match status" value="1"/>
</dbReference>
<evidence type="ECO:0000259" key="14">
    <source>
        <dbReference type="Pfam" id="PF00593"/>
    </source>
</evidence>
<dbReference type="PROSITE" id="PS52016">
    <property type="entry name" value="TONB_DEPENDENT_REC_3"/>
    <property type="match status" value="1"/>
</dbReference>
<dbReference type="InterPro" id="IPR000531">
    <property type="entry name" value="Beta-barrel_TonB"/>
</dbReference>
<dbReference type="EMBL" id="JBHSAJ010000017">
    <property type="protein sequence ID" value="MFC3934433.1"/>
    <property type="molecule type" value="Genomic_DNA"/>
</dbReference>
<evidence type="ECO:0000256" key="4">
    <source>
        <dbReference type="ARBA" id="ARBA00022452"/>
    </source>
</evidence>
<evidence type="ECO:0000256" key="10">
    <source>
        <dbReference type="ARBA" id="ARBA00023237"/>
    </source>
</evidence>
<keyword evidence="7 12" id="KW-0798">TonB box</keyword>
<feature type="domain" description="TonB-dependent receptor-like beta-barrel" evidence="14">
    <location>
        <begin position="250"/>
        <end position="641"/>
    </location>
</feature>
<evidence type="ECO:0000259" key="15">
    <source>
        <dbReference type="Pfam" id="PF07715"/>
    </source>
</evidence>
<dbReference type="Gene3D" id="2.170.130.10">
    <property type="entry name" value="TonB-dependent receptor, plug domain"/>
    <property type="match status" value="1"/>
</dbReference>
<evidence type="ECO:0000256" key="12">
    <source>
        <dbReference type="RuleBase" id="RU003357"/>
    </source>
</evidence>
<evidence type="ECO:0000256" key="6">
    <source>
        <dbReference type="ARBA" id="ARBA00022729"/>
    </source>
</evidence>
<keyword evidence="5 11" id="KW-0812">Transmembrane</keyword>